<dbReference type="Pfam" id="PF14223">
    <property type="entry name" value="Retrotran_gag_2"/>
    <property type="match status" value="1"/>
</dbReference>
<evidence type="ECO:0000313" key="2">
    <source>
        <dbReference type="Proteomes" id="UP000054359"/>
    </source>
</evidence>
<evidence type="ECO:0000313" key="1">
    <source>
        <dbReference type="EMBL" id="KFM56610.1"/>
    </source>
</evidence>
<dbReference type="EMBL" id="KK112049">
    <property type="protein sequence ID" value="KFM56610.1"/>
    <property type="molecule type" value="Genomic_DNA"/>
</dbReference>
<keyword evidence="2" id="KW-1185">Reference proteome</keyword>
<gene>
    <name evidence="1" type="ORF">X975_03512</name>
</gene>
<organism evidence="1 2">
    <name type="scientific">Stegodyphus mimosarum</name>
    <name type="common">African social velvet spider</name>
    <dbReference type="NCBI Taxonomy" id="407821"/>
    <lineage>
        <taxon>Eukaryota</taxon>
        <taxon>Metazoa</taxon>
        <taxon>Ecdysozoa</taxon>
        <taxon>Arthropoda</taxon>
        <taxon>Chelicerata</taxon>
        <taxon>Arachnida</taxon>
        <taxon>Araneae</taxon>
        <taxon>Araneomorphae</taxon>
        <taxon>Entelegynae</taxon>
        <taxon>Eresoidea</taxon>
        <taxon>Eresidae</taxon>
        <taxon>Stegodyphus</taxon>
    </lineage>
</organism>
<reference evidence="1 2" key="1">
    <citation type="submission" date="2013-11" db="EMBL/GenBank/DDBJ databases">
        <title>Genome sequencing of Stegodyphus mimosarum.</title>
        <authorList>
            <person name="Bechsgaard J."/>
        </authorList>
    </citation>
    <scope>NUCLEOTIDE SEQUENCE [LARGE SCALE GENOMIC DNA]</scope>
</reference>
<dbReference type="OrthoDB" id="8058585at2759"/>
<sequence>MCKTAREIRVKLHELFKQKNKQAQYACELQFSSFVCDPTDTMAMHIAKLERLVSRMHDLKIKPKDFVIIKLLETLSNEFEPLKMAWCARPEEQQTLPEVKGLLISKEQRRKSEPCRDSKTCCFNG</sequence>
<proteinExistence type="predicted"/>
<dbReference type="AlphaFoldDB" id="A0A087SUS1"/>
<dbReference type="STRING" id="407821.A0A087SUS1"/>
<feature type="non-terminal residue" evidence="1">
    <location>
        <position position="125"/>
    </location>
</feature>
<protein>
    <submittedName>
        <fullName evidence="1">Uncharacterized protein</fullName>
    </submittedName>
</protein>
<dbReference type="Proteomes" id="UP000054359">
    <property type="component" value="Unassembled WGS sequence"/>
</dbReference>
<name>A0A087SUS1_STEMI</name>
<accession>A0A087SUS1</accession>